<dbReference type="AlphaFoldDB" id="A0A0G3WL81"/>
<feature type="domain" description="Glycosyl transferase family 25" evidence="1">
    <location>
        <begin position="6"/>
        <end position="172"/>
    </location>
</feature>
<keyword evidence="2" id="KW-0808">Transferase</keyword>
<dbReference type="OrthoDB" id="9816113at2"/>
<dbReference type="RefSeq" id="WP_052571329.1">
    <property type="nucleotide sequence ID" value="NZ_CP009498.1"/>
</dbReference>
<dbReference type="CDD" id="cd06532">
    <property type="entry name" value="Glyco_transf_25"/>
    <property type="match status" value="1"/>
</dbReference>
<proteinExistence type="predicted"/>
<dbReference type="PATRIC" id="fig|1408281.3.peg.1286"/>
<protein>
    <submittedName>
        <fullName evidence="2">Putative beta1,4-galactosyltransferase</fullName>
    </submittedName>
</protein>
<keyword evidence="3" id="KW-1185">Reference proteome</keyword>
<accession>A0A0G3WL81</accession>
<dbReference type="EMBL" id="CP009498">
    <property type="protein sequence ID" value="AKL98622.1"/>
    <property type="molecule type" value="Genomic_DNA"/>
</dbReference>
<evidence type="ECO:0000313" key="3">
    <source>
        <dbReference type="Proteomes" id="UP000035337"/>
    </source>
</evidence>
<dbReference type="GO" id="GO:0016757">
    <property type="term" value="F:glycosyltransferase activity"/>
    <property type="evidence" value="ECO:0007669"/>
    <property type="project" value="UniProtKB-KW"/>
</dbReference>
<dbReference type="Proteomes" id="UP000035337">
    <property type="component" value="Chromosome"/>
</dbReference>
<dbReference type="STRING" id="1408281.Epro_1243"/>
<dbReference type="KEGG" id="epo:Epro_1243"/>
<gene>
    <name evidence="2" type="primary">waaX</name>
    <name evidence="2" type="ORF">Epro_1243</name>
</gene>
<evidence type="ECO:0000313" key="2">
    <source>
        <dbReference type="EMBL" id="AKL98622.1"/>
    </source>
</evidence>
<dbReference type="InterPro" id="IPR002654">
    <property type="entry name" value="Glyco_trans_25"/>
</dbReference>
<sequence length="266" mass="31267">MHTTIKPFVICSKNPQRRAHMTAELNRYNLNGIFFDGIYVNDQQLKTDVKDYPVNGLSKGEIGCSLSHIEIYKTMVKEKIPLALIMEDDIKFKENIVSVLKDIEEFDEKTDKPFVYLLTPYKAYVENRKIQLKNVALYEIYRADFAYGYVVNLKAAQRLADYLYPVRFTPDDWRYFKFAAKINVYTAIPEIITSANFKSEVGDDCRIALTDKKGKYHPKLMLQDLSALMRIFSFKFFVRPFLKVKSKTNQDNFFEKMKRSIKKRLH</sequence>
<organism evidence="2 3">
    <name type="scientific">Endomicrobium proavitum</name>
    <dbReference type="NCBI Taxonomy" id="1408281"/>
    <lineage>
        <taxon>Bacteria</taxon>
        <taxon>Pseudomonadati</taxon>
        <taxon>Elusimicrobiota</taxon>
        <taxon>Endomicrobiia</taxon>
        <taxon>Endomicrobiales</taxon>
        <taxon>Endomicrobiaceae</taxon>
        <taxon>Endomicrobium</taxon>
    </lineage>
</organism>
<keyword evidence="2" id="KW-0328">Glycosyltransferase</keyword>
<evidence type="ECO:0000259" key="1">
    <source>
        <dbReference type="Pfam" id="PF01755"/>
    </source>
</evidence>
<reference evidence="2 3" key="1">
    <citation type="submission" date="2014-09" db="EMBL/GenBank/DDBJ databases">
        <title>Complete genome sequence of Endomicrobium proavitum.</title>
        <authorList>
            <person name="Zheng H."/>
        </authorList>
    </citation>
    <scope>NUCLEOTIDE SEQUENCE [LARGE SCALE GENOMIC DNA]</scope>
    <source>
        <strain evidence="2 3">Rsa215</strain>
    </source>
</reference>
<name>A0A0G3WL81_9BACT</name>
<dbReference type="Pfam" id="PF01755">
    <property type="entry name" value="Glyco_transf_25"/>
    <property type="match status" value="1"/>
</dbReference>